<dbReference type="EMBL" id="FOOK01000001">
    <property type="protein sequence ID" value="SFF63291.1"/>
    <property type="molecule type" value="Genomic_DNA"/>
</dbReference>
<feature type="domain" description="PTS EIIB type-3" evidence="8">
    <location>
        <begin position="1"/>
        <end position="102"/>
    </location>
</feature>
<evidence type="ECO:0000256" key="1">
    <source>
        <dbReference type="ARBA" id="ARBA00022448"/>
    </source>
</evidence>
<dbReference type="InterPro" id="IPR036095">
    <property type="entry name" value="PTS_EIIB-like_sf"/>
</dbReference>
<evidence type="ECO:0000256" key="2">
    <source>
        <dbReference type="ARBA" id="ARBA00022553"/>
    </source>
</evidence>
<dbReference type="InterPro" id="IPR013012">
    <property type="entry name" value="PTS_EIIB_3"/>
</dbReference>
<keyword evidence="10" id="KW-1185">Reference proteome</keyword>
<keyword evidence="4" id="KW-0808">Transferase</keyword>
<dbReference type="InterPro" id="IPR051819">
    <property type="entry name" value="PTS_sugar-specific_EIIB"/>
</dbReference>
<evidence type="ECO:0000313" key="10">
    <source>
        <dbReference type="Proteomes" id="UP000198661"/>
    </source>
</evidence>
<dbReference type="InterPro" id="IPR003501">
    <property type="entry name" value="PTS_EIIB_2/3"/>
</dbReference>
<evidence type="ECO:0000256" key="4">
    <source>
        <dbReference type="ARBA" id="ARBA00022679"/>
    </source>
</evidence>
<dbReference type="STRING" id="201973.SAMN04488025_10157"/>
<protein>
    <submittedName>
        <fullName evidence="9">PTS system, cellobiose-specific IIB component</fullName>
    </submittedName>
</protein>
<feature type="modified residue" description="Phosphocysteine; by EIIA" evidence="7">
    <location>
        <position position="7"/>
    </location>
</feature>
<keyword evidence="3" id="KW-0762">Sugar transport</keyword>
<proteinExistence type="predicted"/>
<dbReference type="CDD" id="cd05564">
    <property type="entry name" value="PTS_IIB_chitobiose_lichenan"/>
    <property type="match status" value="1"/>
</dbReference>
<keyword evidence="2" id="KW-0597">Phosphoprotein</keyword>
<dbReference type="RefSeq" id="WP_425439099.1">
    <property type="nucleotide sequence ID" value="NZ_FOOK01000001.1"/>
</dbReference>
<dbReference type="GO" id="GO:0016301">
    <property type="term" value="F:kinase activity"/>
    <property type="evidence" value="ECO:0007669"/>
    <property type="project" value="UniProtKB-KW"/>
</dbReference>
<dbReference type="PROSITE" id="PS51100">
    <property type="entry name" value="PTS_EIIB_TYPE_3"/>
    <property type="match status" value="1"/>
</dbReference>
<dbReference type="SUPFAM" id="SSF52794">
    <property type="entry name" value="PTS system IIB component-like"/>
    <property type="match status" value="1"/>
</dbReference>
<sequence>MKIVLVCAAGMSTSLVVQRMKKEAADRQLDVEVIAIPMEEFEEQIQDASVVLVGPQVRFRLAEFEKKAKDYGVPVAVIDPRDYGMVNGAKILDTALSLIGQR</sequence>
<accession>A0A1I2KDX3</accession>
<dbReference type="GO" id="GO:0008982">
    <property type="term" value="F:protein-N(PI)-phosphohistidine-sugar phosphotransferase activity"/>
    <property type="evidence" value="ECO:0007669"/>
    <property type="project" value="InterPro"/>
</dbReference>
<evidence type="ECO:0000313" key="9">
    <source>
        <dbReference type="EMBL" id="SFF63291.1"/>
    </source>
</evidence>
<dbReference type="Proteomes" id="UP000198661">
    <property type="component" value="Unassembled WGS sequence"/>
</dbReference>
<dbReference type="Gene3D" id="3.40.50.2300">
    <property type="match status" value="1"/>
</dbReference>
<dbReference type="Pfam" id="PF02302">
    <property type="entry name" value="PTS_IIB"/>
    <property type="match status" value="1"/>
</dbReference>
<keyword evidence="1" id="KW-0813">Transport</keyword>
<dbReference type="PANTHER" id="PTHR34581:SF2">
    <property type="entry name" value="PTS SYSTEM N,N'-DIACETYLCHITOBIOSE-SPECIFIC EIIB COMPONENT"/>
    <property type="match status" value="1"/>
</dbReference>
<evidence type="ECO:0000256" key="6">
    <source>
        <dbReference type="ARBA" id="ARBA00022777"/>
    </source>
</evidence>
<evidence type="ECO:0000256" key="3">
    <source>
        <dbReference type="ARBA" id="ARBA00022597"/>
    </source>
</evidence>
<reference evidence="10" key="1">
    <citation type="submission" date="2016-10" db="EMBL/GenBank/DDBJ databases">
        <authorList>
            <person name="Varghese N."/>
            <person name="Submissions S."/>
        </authorList>
    </citation>
    <scope>NUCLEOTIDE SEQUENCE [LARGE SCALE GENOMIC DNA]</scope>
    <source>
        <strain evidence="10">DSM 44945</strain>
    </source>
</reference>
<dbReference type="AlphaFoldDB" id="A0A1I2KDX3"/>
<keyword evidence="5" id="KW-0598">Phosphotransferase system</keyword>
<dbReference type="GO" id="GO:0009401">
    <property type="term" value="P:phosphoenolpyruvate-dependent sugar phosphotransferase system"/>
    <property type="evidence" value="ECO:0007669"/>
    <property type="project" value="UniProtKB-KW"/>
</dbReference>
<organism evidence="9 10">
    <name type="scientific">Planifilum fulgidum</name>
    <dbReference type="NCBI Taxonomy" id="201973"/>
    <lineage>
        <taxon>Bacteria</taxon>
        <taxon>Bacillati</taxon>
        <taxon>Bacillota</taxon>
        <taxon>Bacilli</taxon>
        <taxon>Bacillales</taxon>
        <taxon>Thermoactinomycetaceae</taxon>
        <taxon>Planifilum</taxon>
    </lineage>
</organism>
<dbReference type="PANTHER" id="PTHR34581">
    <property type="entry name" value="PTS SYSTEM N,N'-DIACETYLCHITOBIOSE-SPECIFIC EIIB COMPONENT"/>
    <property type="match status" value="1"/>
</dbReference>
<evidence type="ECO:0000256" key="5">
    <source>
        <dbReference type="ARBA" id="ARBA00022683"/>
    </source>
</evidence>
<gene>
    <name evidence="9" type="ORF">SAMN04488025_10157</name>
</gene>
<name>A0A1I2KDX3_9BACL</name>
<evidence type="ECO:0000259" key="8">
    <source>
        <dbReference type="PROSITE" id="PS51100"/>
    </source>
</evidence>
<evidence type="ECO:0000256" key="7">
    <source>
        <dbReference type="PROSITE-ProRule" id="PRU00423"/>
    </source>
</evidence>
<keyword evidence="6" id="KW-0418">Kinase</keyword>